<keyword evidence="2" id="KW-0808">Transferase</keyword>
<dbReference type="GO" id="GO:0005524">
    <property type="term" value="F:ATP binding"/>
    <property type="evidence" value="ECO:0007669"/>
    <property type="project" value="UniProtKB-KW"/>
</dbReference>
<evidence type="ECO:0000256" key="4">
    <source>
        <dbReference type="ARBA" id="ARBA00022777"/>
    </source>
</evidence>
<evidence type="ECO:0000256" key="5">
    <source>
        <dbReference type="ARBA" id="ARBA00022840"/>
    </source>
</evidence>
<dbReference type="EMBL" id="MKKK01000018">
    <property type="protein sequence ID" value="OEY96873.1"/>
    <property type="molecule type" value="Genomic_DNA"/>
</dbReference>
<dbReference type="SMART" id="SM00331">
    <property type="entry name" value="PP2C_SIG"/>
    <property type="match status" value="1"/>
</dbReference>
<dbReference type="SUPFAM" id="SSF56112">
    <property type="entry name" value="Protein kinase-like (PK-like)"/>
    <property type="match status" value="1"/>
</dbReference>
<dbReference type="GO" id="GO:0004674">
    <property type="term" value="F:protein serine/threonine kinase activity"/>
    <property type="evidence" value="ECO:0007669"/>
    <property type="project" value="UniProtKB-KW"/>
</dbReference>
<dbReference type="Pfam" id="PF00069">
    <property type="entry name" value="Pkinase"/>
    <property type="match status" value="1"/>
</dbReference>
<reference evidence="9 10" key="1">
    <citation type="submission" date="2016-09" db="EMBL/GenBank/DDBJ databases">
        <authorList>
            <person name="Capua I."/>
            <person name="De Benedictis P."/>
            <person name="Joannis T."/>
            <person name="Lombin L.H."/>
            <person name="Cattoli G."/>
        </authorList>
    </citation>
    <scope>NUCLEOTIDE SEQUENCE [LARGE SCALE GENOMIC DNA]</scope>
    <source>
        <strain evidence="9 10">ANC 4671</strain>
    </source>
</reference>
<evidence type="ECO:0000256" key="6">
    <source>
        <dbReference type="SAM" id="Phobius"/>
    </source>
</evidence>
<dbReference type="SMART" id="SM00220">
    <property type="entry name" value="S_TKc"/>
    <property type="match status" value="1"/>
</dbReference>
<sequence length="571" mass="65721">MPLNIELGQYSDQGKKNSNQDFYGALIPDGNTMLNKGACFAIADGISSSNVSHIASETAISNFLLDYYSTPDSWRVKTSAERVITACNAWLYAQTQQSQGRYDKDRGYVCTFSALVVQADQAHIFHIGDARIYRLQAEQLQQLSRDHRIWLSSQESYLSRALGVGQKVEIDYEQIKIYQDDLFILMTDGVYEFINDNDLKKILLQQHDLNVAAKMIVEHANQQGSQDNLTIQLIRINHITETSTTFIADDMQYTFAPILSIGQEFEGYVIHDVLHHNHRSCVYLASDPATKQQLVIKTPAMDIQKNPILLEQFMLESWIARRLNHPCLMHAYPHHRPKNYLYQTLQYFPGQTLQQWLISQKNHIDPDFIIYLIEQVAKGLNVMHRMEMLHQDIRPENILINNAQQICIIDFGSTVVQGLLVFKPHDHQQLPLGTLAYMAPEYFLNEAATIQSDLYSLAAMTYYLLSRQLPYATDVAKCNSKKQLKQLNYQSILKYRPDLPDWMDLALSKALALNMDQRYDALSEFIYDLKHPNTQLMSKIKRPLIQRNPVLFWQSVSALLFCTLLILLSCR</sequence>
<evidence type="ECO:0000256" key="1">
    <source>
        <dbReference type="ARBA" id="ARBA00022527"/>
    </source>
</evidence>
<dbReference type="RefSeq" id="WP_070069667.1">
    <property type="nucleotide sequence ID" value="NZ_MKKK01000018.1"/>
</dbReference>
<dbReference type="AlphaFoldDB" id="A0A1E7RC61"/>
<keyword evidence="5" id="KW-0067">ATP-binding</keyword>
<protein>
    <submittedName>
        <fullName evidence="9">Protein kinase</fullName>
    </submittedName>
</protein>
<comment type="caution">
    <text evidence="9">The sequence shown here is derived from an EMBL/GenBank/DDBJ whole genome shotgun (WGS) entry which is preliminary data.</text>
</comment>
<dbReference type="Gene3D" id="1.10.510.10">
    <property type="entry name" value="Transferase(Phosphotransferase) domain 1"/>
    <property type="match status" value="1"/>
</dbReference>
<dbReference type="Gene3D" id="3.30.200.20">
    <property type="entry name" value="Phosphorylase Kinase, domain 1"/>
    <property type="match status" value="1"/>
</dbReference>
<name>A0A1E7RC61_9GAMM</name>
<dbReference type="CDD" id="cd00143">
    <property type="entry name" value="PP2Cc"/>
    <property type="match status" value="1"/>
</dbReference>
<evidence type="ECO:0000256" key="3">
    <source>
        <dbReference type="ARBA" id="ARBA00022741"/>
    </source>
</evidence>
<dbReference type="Proteomes" id="UP000185895">
    <property type="component" value="Unassembled WGS sequence"/>
</dbReference>
<evidence type="ECO:0000313" key="10">
    <source>
        <dbReference type="Proteomes" id="UP000185895"/>
    </source>
</evidence>
<keyword evidence="3" id="KW-0547">Nucleotide-binding</keyword>
<feature type="domain" description="PPM-type phosphatase" evidence="8">
    <location>
        <begin position="6"/>
        <end position="236"/>
    </location>
</feature>
<keyword evidence="6" id="KW-1133">Transmembrane helix</keyword>
<dbReference type="InterPro" id="IPR008266">
    <property type="entry name" value="Tyr_kinase_AS"/>
</dbReference>
<feature type="transmembrane region" description="Helical" evidence="6">
    <location>
        <begin position="551"/>
        <end position="570"/>
    </location>
</feature>
<keyword evidence="6" id="KW-0472">Membrane</keyword>
<organism evidence="9 10">
    <name type="scientific">Acinetobacter qingfengensis</name>
    <dbReference type="NCBI Taxonomy" id="1262585"/>
    <lineage>
        <taxon>Bacteria</taxon>
        <taxon>Pseudomonadati</taxon>
        <taxon>Pseudomonadota</taxon>
        <taxon>Gammaproteobacteria</taxon>
        <taxon>Moraxellales</taxon>
        <taxon>Moraxellaceae</taxon>
        <taxon>Acinetobacter</taxon>
    </lineage>
</organism>
<dbReference type="Pfam" id="PF13672">
    <property type="entry name" value="PP2C_2"/>
    <property type="match status" value="1"/>
</dbReference>
<evidence type="ECO:0000256" key="2">
    <source>
        <dbReference type="ARBA" id="ARBA00022679"/>
    </source>
</evidence>
<dbReference type="SMART" id="SM00332">
    <property type="entry name" value="PP2Cc"/>
    <property type="match status" value="1"/>
</dbReference>
<dbReference type="InterPro" id="IPR000719">
    <property type="entry name" value="Prot_kinase_dom"/>
</dbReference>
<proteinExistence type="predicted"/>
<dbReference type="PROSITE" id="PS50011">
    <property type="entry name" value="PROTEIN_KINASE_DOM"/>
    <property type="match status" value="1"/>
</dbReference>
<keyword evidence="4 9" id="KW-0418">Kinase</keyword>
<evidence type="ECO:0000259" key="7">
    <source>
        <dbReference type="PROSITE" id="PS50011"/>
    </source>
</evidence>
<dbReference type="PANTHER" id="PTHR24351">
    <property type="entry name" value="RIBOSOMAL PROTEIN S6 KINASE"/>
    <property type="match status" value="1"/>
</dbReference>
<dbReference type="CDD" id="cd14014">
    <property type="entry name" value="STKc_PknB_like"/>
    <property type="match status" value="1"/>
</dbReference>
<evidence type="ECO:0000313" key="9">
    <source>
        <dbReference type="EMBL" id="OEY96873.1"/>
    </source>
</evidence>
<dbReference type="Gene3D" id="3.60.40.10">
    <property type="entry name" value="PPM-type phosphatase domain"/>
    <property type="match status" value="1"/>
</dbReference>
<dbReference type="PROSITE" id="PS51746">
    <property type="entry name" value="PPM_2"/>
    <property type="match status" value="1"/>
</dbReference>
<dbReference type="PROSITE" id="PS00109">
    <property type="entry name" value="PROTEIN_KINASE_TYR"/>
    <property type="match status" value="1"/>
</dbReference>
<dbReference type="STRING" id="1262585.BJI46_11840"/>
<dbReference type="SUPFAM" id="SSF81606">
    <property type="entry name" value="PP2C-like"/>
    <property type="match status" value="1"/>
</dbReference>
<feature type="domain" description="Protein kinase" evidence="7">
    <location>
        <begin position="268"/>
        <end position="534"/>
    </location>
</feature>
<dbReference type="InterPro" id="IPR036457">
    <property type="entry name" value="PPM-type-like_dom_sf"/>
</dbReference>
<keyword evidence="6" id="KW-0812">Transmembrane</keyword>
<dbReference type="InterPro" id="IPR001932">
    <property type="entry name" value="PPM-type_phosphatase-like_dom"/>
</dbReference>
<evidence type="ECO:0000259" key="8">
    <source>
        <dbReference type="PROSITE" id="PS51746"/>
    </source>
</evidence>
<keyword evidence="1" id="KW-0723">Serine/threonine-protein kinase</keyword>
<dbReference type="InterPro" id="IPR011009">
    <property type="entry name" value="Kinase-like_dom_sf"/>
</dbReference>
<gene>
    <name evidence="9" type="ORF">BJI46_11840</name>
</gene>
<keyword evidence="10" id="KW-1185">Reference proteome</keyword>
<accession>A0A1E7RC61</accession>